<dbReference type="Gene3D" id="3.90.190.10">
    <property type="entry name" value="Protein tyrosine phosphatase superfamily"/>
    <property type="match status" value="1"/>
</dbReference>
<dbReference type="PROSITE" id="PS50056">
    <property type="entry name" value="TYR_PHOSPHATASE_2"/>
    <property type="match status" value="1"/>
</dbReference>
<dbReference type="EnsemblMetazoa" id="ADIR001771-RA">
    <property type="protein sequence ID" value="ADIR001771-PA"/>
    <property type="gene ID" value="ADIR001771"/>
</dbReference>
<dbReference type="Proteomes" id="UP000075884">
    <property type="component" value="Unassembled WGS sequence"/>
</dbReference>
<dbReference type="InterPro" id="IPR003595">
    <property type="entry name" value="Tyr_Pase_cat"/>
</dbReference>
<feature type="compositionally biased region" description="Basic and acidic residues" evidence="3">
    <location>
        <begin position="138"/>
        <end position="149"/>
    </location>
</feature>
<feature type="domain" description="Tyrosine-protein phosphatase" evidence="4">
    <location>
        <begin position="1"/>
        <end position="144"/>
    </location>
</feature>
<evidence type="ECO:0000259" key="5">
    <source>
        <dbReference type="PROSITE" id="PS50056"/>
    </source>
</evidence>
<dbReference type="InterPro" id="IPR000340">
    <property type="entry name" value="Dual-sp_phosphatase_cat-dom"/>
</dbReference>
<organism evidence="6 7">
    <name type="scientific">Anopheles dirus</name>
    <dbReference type="NCBI Taxonomy" id="7168"/>
    <lineage>
        <taxon>Eukaryota</taxon>
        <taxon>Metazoa</taxon>
        <taxon>Ecdysozoa</taxon>
        <taxon>Arthropoda</taxon>
        <taxon>Hexapoda</taxon>
        <taxon>Insecta</taxon>
        <taxon>Pterygota</taxon>
        <taxon>Neoptera</taxon>
        <taxon>Endopterygota</taxon>
        <taxon>Diptera</taxon>
        <taxon>Nematocera</taxon>
        <taxon>Culicoidea</taxon>
        <taxon>Culicidae</taxon>
        <taxon>Anophelinae</taxon>
        <taxon>Anopheles</taxon>
    </lineage>
</organism>
<reference evidence="6" key="2">
    <citation type="submission" date="2020-05" db="UniProtKB">
        <authorList>
            <consortium name="EnsemblMetazoa"/>
        </authorList>
    </citation>
    <scope>IDENTIFICATION</scope>
    <source>
        <strain evidence="6">WRAIR2</strain>
    </source>
</reference>
<sequence>HLASIPNTKRFTPQDVVNTLPLGLIVDLTNTNRYYDRRDFTRKGVDHVKIAVPGKMVPPWRIVERFIDIVNGYRNDPYSSGKLIGVHCTHGLNRTGYLVCAYMILQLGYRPDEAISLFNSHRGHKMEHEYYLASLRDMQPRERSSDHRPPMHHNAPPELSRESWDPTIRRI</sequence>
<feature type="region of interest" description="Disordered" evidence="3">
    <location>
        <begin position="138"/>
        <end position="171"/>
    </location>
</feature>
<dbReference type="Pfam" id="PF00782">
    <property type="entry name" value="DSPc"/>
    <property type="match status" value="1"/>
</dbReference>
<keyword evidence="7" id="KW-1185">Reference proteome</keyword>
<evidence type="ECO:0000256" key="2">
    <source>
        <dbReference type="ARBA" id="ARBA00022912"/>
    </source>
</evidence>
<feature type="domain" description="Tyrosine specific protein phosphatases" evidence="5">
    <location>
        <begin position="64"/>
        <end position="133"/>
    </location>
</feature>
<protein>
    <submittedName>
        <fullName evidence="6">Uncharacterized protein</fullName>
    </submittedName>
</protein>
<proteinExistence type="predicted"/>
<dbReference type="STRING" id="7168.A0A182N2B3"/>
<dbReference type="SMART" id="SM00404">
    <property type="entry name" value="PTPc_motif"/>
    <property type="match status" value="1"/>
</dbReference>
<dbReference type="InterPro" id="IPR000387">
    <property type="entry name" value="Tyr_Pase_dom"/>
</dbReference>
<keyword evidence="1" id="KW-0378">Hydrolase</keyword>
<dbReference type="PANTHER" id="PTHR10367">
    <property type="entry name" value="MRNA-CAPPING ENZYME"/>
    <property type="match status" value="1"/>
</dbReference>
<feature type="compositionally biased region" description="Basic and acidic residues" evidence="3">
    <location>
        <begin position="159"/>
        <end position="171"/>
    </location>
</feature>
<dbReference type="AlphaFoldDB" id="A0A182N2B3"/>
<evidence type="ECO:0000256" key="1">
    <source>
        <dbReference type="ARBA" id="ARBA00022801"/>
    </source>
</evidence>
<keyword evidence="2" id="KW-0904">Protein phosphatase</keyword>
<dbReference type="InterPro" id="IPR051029">
    <property type="entry name" value="mRNA_Capping_Enz/RNA_Phosphat"/>
</dbReference>
<dbReference type="PROSITE" id="PS00383">
    <property type="entry name" value="TYR_PHOSPHATASE_1"/>
    <property type="match status" value="1"/>
</dbReference>
<dbReference type="InterPro" id="IPR016130">
    <property type="entry name" value="Tyr_Pase_AS"/>
</dbReference>
<dbReference type="PANTHER" id="PTHR10367:SF9">
    <property type="entry name" value="DUAL-SPECIFICITY PHOSPHATASE 11 (RNA_RNP COMPLEX 1-INTERACTING)"/>
    <property type="match status" value="1"/>
</dbReference>
<evidence type="ECO:0000313" key="6">
    <source>
        <dbReference type="EnsemblMetazoa" id="ADIR001771-PA"/>
    </source>
</evidence>
<dbReference type="InterPro" id="IPR029021">
    <property type="entry name" value="Prot-tyrosine_phosphatase-like"/>
</dbReference>
<accession>A0A182N2B3</accession>
<dbReference type="GO" id="GO:0004651">
    <property type="term" value="F:polynucleotide 5'-phosphatase activity"/>
    <property type="evidence" value="ECO:0007669"/>
    <property type="project" value="TreeGrafter"/>
</dbReference>
<name>A0A182N2B3_9DIPT</name>
<dbReference type="GO" id="GO:0004721">
    <property type="term" value="F:phosphoprotein phosphatase activity"/>
    <property type="evidence" value="ECO:0007669"/>
    <property type="project" value="UniProtKB-KW"/>
</dbReference>
<evidence type="ECO:0000256" key="3">
    <source>
        <dbReference type="SAM" id="MobiDB-lite"/>
    </source>
</evidence>
<dbReference type="InterPro" id="IPR020422">
    <property type="entry name" value="TYR_PHOSPHATASE_DUAL_dom"/>
</dbReference>
<dbReference type="VEuPathDB" id="VectorBase:ADIR001771"/>
<dbReference type="SMART" id="SM00195">
    <property type="entry name" value="DSPc"/>
    <property type="match status" value="1"/>
</dbReference>
<evidence type="ECO:0000313" key="7">
    <source>
        <dbReference type="Proteomes" id="UP000075884"/>
    </source>
</evidence>
<evidence type="ECO:0000259" key="4">
    <source>
        <dbReference type="PROSITE" id="PS50054"/>
    </source>
</evidence>
<dbReference type="SUPFAM" id="SSF52799">
    <property type="entry name" value="(Phosphotyrosine protein) phosphatases II"/>
    <property type="match status" value="1"/>
</dbReference>
<dbReference type="PROSITE" id="PS50054">
    <property type="entry name" value="TYR_PHOSPHATASE_DUAL"/>
    <property type="match status" value="1"/>
</dbReference>
<reference evidence="7" key="1">
    <citation type="submission" date="2013-03" db="EMBL/GenBank/DDBJ databases">
        <title>The Genome Sequence of Anopheles dirus WRAIR2.</title>
        <authorList>
            <consortium name="The Broad Institute Genomics Platform"/>
            <person name="Neafsey D.E."/>
            <person name="Walton C."/>
            <person name="Walker B."/>
            <person name="Young S.K."/>
            <person name="Zeng Q."/>
            <person name="Gargeya S."/>
            <person name="Fitzgerald M."/>
            <person name="Haas B."/>
            <person name="Abouelleil A."/>
            <person name="Allen A.W."/>
            <person name="Alvarado L."/>
            <person name="Arachchi H.M."/>
            <person name="Berlin A.M."/>
            <person name="Chapman S.B."/>
            <person name="Gainer-Dewar J."/>
            <person name="Goldberg J."/>
            <person name="Griggs A."/>
            <person name="Gujja S."/>
            <person name="Hansen M."/>
            <person name="Howarth C."/>
            <person name="Imamovic A."/>
            <person name="Ireland A."/>
            <person name="Larimer J."/>
            <person name="McCowan C."/>
            <person name="Murphy C."/>
            <person name="Pearson M."/>
            <person name="Poon T.W."/>
            <person name="Priest M."/>
            <person name="Roberts A."/>
            <person name="Saif S."/>
            <person name="Shea T."/>
            <person name="Sisk P."/>
            <person name="Sykes S."/>
            <person name="Wortman J."/>
            <person name="Nusbaum C."/>
            <person name="Birren B."/>
        </authorList>
    </citation>
    <scope>NUCLEOTIDE SEQUENCE [LARGE SCALE GENOMIC DNA]</scope>
    <source>
        <strain evidence="7">WRAIR2</strain>
    </source>
</reference>